<feature type="domain" description="Protein kinase" evidence="2">
    <location>
        <begin position="633"/>
        <end position="897"/>
    </location>
</feature>
<dbReference type="OrthoDB" id="1405469at2759"/>
<dbReference type="KEGG" id="eiv:EIN_419730"/>
<dbReference type="PANTHER" id="PTHR45756:SF1">
    <property type="entry name" value="PROTEIN KINASE DOMAIN CONTAINING PROTEIN"/>
    <property type="match status" value="1"/>
</dbReference>
<keyword evidence="1" id="KW-0812">Transmembrane</keyword>
<evidence type="ECO:0000259" key="2">
    <source>
        <dbReference type="PROSITE" id="PS50011"/>
    </source>
</evidence>
<keyword evidence="3" id="KW-0808">Transferase</keyword>
<evidence type="ECO:0000313" key="4">
    <source>
        <dbReference type="Proteomes" id="UP000014680"/>
    </source>
</evidence>
<sequence>MKKITLDQLVITIQKLNKCDNVLNIDVTNSQPDFITIKCLSHSAMNSSYNGREVRIPNDSPYPLEPSRTYYYYFFVSVTNFCNMQIQLNISSASGRLLKTFLTIDQNIANDLIKNLGTPKALYFPIQSQGYFSHPVCMNSSVYKVLHFEVNFNGNYSLLFDARKMNRVQYLQEIVIRKNADGEDEPRCVDMWTGERIGVLASSEKEGVVVKIDGKNESRIFSIFTQDQDYDVEIDLYAICPDNCGFEEHRGRCLISQKKCVCSPGYGGDDCHLVCYYNRIWQVNNTDLCYYNAPGCDQYCRCESNLILKNHFCITPECLSGGTAPSDECIAFTEACLENCQCLVRGGFVGTSEKLCRAKLCGNGRIDKLYDSSDRYIRTEECDNGTNCNQYCRCDKGFYTNPADPLSCVKKQISLGELIGIVTGSVMMFVVIVIIISTTIFYVSSHKKIDINTFKLQQPMYHFYISGSLKRVPSKKSKYWMESLDLDFGTDNNVCEIGETRYQEIRAKNYSKKHMMIIFHTPNTKKFVFHFEPQVLHFSPYTKSKTTTVYMTLFCTTQIRDMNIPYTIWVSDSKSVLCEIKELLKNKSFETWSDDDEKKMLLLKRKVKSHLHYNLTIKTDAISSTQLDLDELDMSEKPIARGPTSDVYIGVYRSVPVAIKQFRWDDLTDEEIESLKTLIINECKTMSKLRNPFIANYMGSVTYVPQVLKVIQFFVLGSLTDYLRKENEFYIRFPYKLKIAMLYDISRGMQFLHENLIMHLDLKPNNLLVNSLDFNSACSIKIVDFGTSLFTKKLLKTGKNKELYSPIYEAPETFNDIYTFASDVFSFGITAWEIFYQEQPYKEFKNILDIVKQVQMGKRLEIDGNMPKLYRKVVNDCWQNDPFNRPNFECITKMIVAMNEDTNNYCELDNCKFDKKTEELIITRTERMKRMLHLEDKE</sequence>
<dbReference type="InterPro" id="IPR001245">
    <property type="entry name" value="Ser-Thr/Tyr_kinase_cat_dom"/>
</dbReference>
<dbReference type="PROSITE" id="PS00108">
    <property type="entry name" value="PROTEIN_KINASE_ST"/>
    <property type="match status" value="1"/>
</dbReference>
<keyword evidence="4" id="KW-1185">Reference proteome</keyword>
<dbReference type="GO" id="GO:0005524">
    <property type="term" value="F:ATP binding"/>
    <property type="evidence" value="ECO:0007669"/>
    <property type="project" value="InterPro"/>
</dbReference>
<dbReference type="Pfam" id="PF07714">
    <property type="entry name" value="PK_Tyr_Ser-Thr"/>
    <property type="match status" value="1"/>
</dbReference>
<proteinExistence type="predicted"/>
<accession>A0A0A1U1Y0</accession>
<gene>
    <name evidence="3" type="ORF">EIN_419730</name>
</gene>
<keyword evidence="1" id="KW-1133">Transmembrane helix</keyword>
<organism evidence="3 4">
    <name type="scientific">Entamoeba invadens IP1</name>
    <dbReference type="NCBI Taxonomy" id="370355"/>
    <lineage>
        <taxon>Eukaryota</taxon>
        <taxon>Amoebozoa</taxon>
        <taxon>Evosea</taxon>
        <taxon>Archamoebae</taxon>
        <taxon>Mastigamoebida</taxon>
        <taxon>Entamoebidae</taxon>
        <taxon>Entamoeba</taxon>
    </lineage>
</organism>
<reference evidence="3 4" key="1">
    <citation type="submission" date="2012-10" db="EMBL/GenBank/DDBJ databases">
        <authorList>
            <person name="Zafar N."/>
            <person name="Inman J."/>
            <person name="Hall N."/>
            <person name="Lorenzi H."/>
            <person name="Caler E."/>
        </authorList>
    </citation>
    <scope>NUCLEOTIDE SEQUENCE [LARGE SCALE GENOMIC DNA]</scope>
    <source>
        <strain evidence="3 4">IP1</strain>
    </source>
</reference>
<dbReference type="InterPro" id="IPR008271">
    <property type="entry name" value="Ser/Thr_kinase_AS"/>
</dbReference>
<dbReference type="EMBL" id="KB206772">
    <property type="protein sequence ID" value="ELP88024.1"/>
    <property type="molecule type" value="Genomic_DNA"/>
</dbReference>
<dbReference type="Gene3D" id="2.10.25.10">
    <property type="entry name" value="Laminin"/>
    <property type="match status" value="1"/>
</dbReference>
<dbReference type="GeneID" id="14887007"/>
<dbReference type="PROSITE" id="PS00022">
    <property type="entry name" value="EGF_1"/>
    <property type="match status" value="1"/>
</dbReference>
<keyword evidence="1" id="KW-0472">Membrane</keyword>
<dbReference type="VEuPathDB" id="AmoebaDB:EIN_419730"/>
<dbReference type="PRINTS" id="PR00109">
    <property type="entry name" value="TYRKINASE"/>
</dbReference>
<dbReference type="Gene3D" id="1.10.510.10">
    <property type="entry name" value="Transferase(Phosphotransferase) domain 1"/>
    <property type="match status" value="1"/>
</dbReference>
<protein>
    <submittedName>
        <fullName evidence="3">Serine-threonine protein kinase, putative</fullName>
    </submittedName>
</protein>
<dbReference type="GO" id="GO:0004672">
    <property type="term" value="F:protein kinase activity"/>
    <property type="evidence" value="ECO:0007669"/>
    <property type="project" value="InterPro"/>
</dbReference>
<dbReference type="SUPFAM" id="SSF56112">
    <property type="entry name" value="Protein kinase-like (PK-like)"/>
    <property type="match status" value="1"/>
</dbReference>
<dbReference type="Proteomes" id="UP000014680">
    <property type="component" value="Unassembled WGS sequence"/>
</dbReference>
<dbReference type="PANTHER" id="PTHR45756">
    <property type="entry name" value="PALMITOYLTRANSFERASE"/>
    <property type="match status" value="1"/>
</dbReference>
<dbReference type="InterPro" id="IPR000719">
    <property type="entry name" value="Prot_kinase_dom"/>
</dbReference>
<feature type="transmembrane region" description="Helical" evidence="1">
    <location>
        <begin position="418"/>
        <end position="443"/>
    </location>
</feature>
<name>A0A0A1U1Y0_ENTIV</name>
<dbReference type="AlphaFoldDB" id="A0A0A1U1Y0"/>
<dbReference type="RefSeq" id="XP_004254795.1">
    <property type="nucleotide sequence ID" value="XM_004254747.1"/>
</dbReference>
<dbReference type="InterPro" id="IPR053215">
    <property type="entry name" value="TKL_Ser/Thr_kinase"/>
</dbReference>
<evidence type="ECO:0000256" key="1">
    <source>
        <dbReference type="SAM" id="Phobius"/>
    </source>
</evidence>
<dbReference type="InterPro" id="IPR011009">
    <property type="entry name" value="Kinase-like_dom_sf"/>
</dbReference>
<dbReference type="SMART" id="SM00220">
    <property type="entry name" value="S_TKc"/>
    <property type="match status" value="1"/>
</dbReference>
<dbReference type="InterPro" id="IPR000742">
    <property type="entry name" value="EGF"/>
</dbReference>
<dbReference type="PROSITE" id="PS50011">
    <property type="entry name" value="PROTEIN_KINASE_DOM"/>
    <property type="match status" value="1"/>
</dbReference>
<evidence type="ECO:0000313" key="3">
    <source>
        <dbReference type="EMBL" id="ELP88024.1"/>
    </source>
</evidence>
<keyword evidence="3" id="KW-0418">Kinase</keyword>